<proteinExistence type="predicted"/>
<dbReference type="SUPFAM" id="SSF54695">
    <property type="entry name" value="POZ domain"/>
    <property type="match status" value="1"/>
</dbReference>
<dbReference type="InterPro" id="IPR011333">
    <property type="entry name" value="SKP1/BTB/POZ_sf"/>
</dbReference>
<dbReference type="AlphaFoldDB" id="A0A9P3G8J6"/>
<protein>
    <submittedName>
        <fullName evidence="2">BTB/POZ domain-containing protein</fullName>
    </submittedName>
</protein>
<organism evidence="2 3">
    <name type="scientific">Phanerochaete sordida</name>
    <dbReference type="NCBI Taxonomy" id="48140"/>
    <lineage>
        <taxon>Eukaryota</taxon>
        <taxon>Fungi</taxon>
        <taxon>Dikarya</taxon>
        <taxon>Basidiomycota</taxon>
        <taxon>Agaricomycotina</taxon>
        <taxon>Agaricomycetes</taxon>
        <taxon>Polyporales</taxon>
        <taxon>Phanerochaetaceae</taxon>
        <taxon>Phanerochaete</taxon>
    </lineage>
</organism>
<keyword evidence="3" id="KW-1185">Reference proteome</keyword>
<dbReference type="Gene3D" id="3.30.710.10">
    <property type="entry name" value="Potassium Channel Kv1.1, Chain A"/>
    <property type="match status" value="1"/>
</dbReference>
<dbReference type="Proteomes" id="UP000703269">
    <property type="component" value="Unassembled WGS sequence"/>
</dbReference>
<dbReference type="OrthoDB" id="3036049at2759"/>
<gene>
    <name evidence="2" type="ORF">PsYK624_074870</name>
</gene>
<dbReference type="Pfam" id="PF00651">
    <property type="entry name" value="BTB"/>
    <property type="match status" value="1"/>
</dbReference>
<dbReference type="CDD" id="cd18186">
    <property type="entry name" value="BTB_POZ_ZBTB_KLHL-like"/>
    <property type="match status" value="1"/>
</dbReference>
<comment type="caution">
    <text evidence="2">The sequence shown here is derived from an EMBL/GenBank/DDBJ whole genome shotgun (WGS) entry which is preliminary data.</text>
</comment>
<feature type="domain" description="BTB" evidence="1">
    <location>
        <begin position="20"/>
        <end position="94"/>
    </location>
</feature>
<evidence type="ECO:0000313" key="3">
    <source>
        <dbReference type="Proteomes" id="UP000703269"/>
    </source>
</evidence>
<evidence type="ECO:0000313" key="2">
    <source>
        <dbReference type="EMBL" id="GJE91338.1"/>
    </source>
</evidence>
<reference evidence="2 3" key="1">
    <citation type="submission" date="2021-08" db="EMBL/GenBank/DDBJ databases">
        <title>Draft Genome Sequence of Phanerochaete sordida strain YK-624.</title>
        <authorList>
            <person name="Mori T."/>
            <person name="Dohra H."/>
            <person name="Suzuki T."/>
            <person name="Kawagishi H."/>
            <person name="Hirai H."/>
        </authorList>
    </citation>
    <scope>NUCLEOTIDE SEQUENCE [LARGE SCALE GENOMIC DNA]</scope>
    <source>
        <strain evidence="2 3">YK-624</strain>
    </source>
</reference>
<name>A0A9P3G8J6_9APHY</name>
<dbReference type="EMBL" id="BPQB01000021">
    <property type="protein sequence ID" value="GJE91338.1"/>
    <property type="molecule type" value="Genomic_DNA"/>
</dbReference>
<dbReference type="PROSITE" id="PS50097">
    <property type="entry name" value="BTB"/>
    <property type="match status" value="1"/>
</dbReference>
<dbReference type="InterPro" id="IPR000210">
    <property type="entry name" value="BTB/POZ_dom"/>
</dbReference>
<accession>A0A9P3G8J6</accession>
<evidence type="ECO:0000259" key="1">
    <source>
        <dbReference type="PROSITE" id="PS50097"/>
    </source>
</evidence>
<sequence>MSVITEQSTERCPDVWFDDGNVVLKAEGMLFKVYLGILQAQSPFFSDMFTLPQAEDDLSEKHGDCPLVTMHGDRAADVRVFLKALFDSQFYADVKSIKDVGVVIGVLKIAHKYQVEHLVRRSVPTFTALYPTTLQKWDIRESRRQWAPLRQEFGRALPMFVANIARSTNMDILLPSALFECCSYSFEEILGGVSSPSGVVYVLHPRDQVLVLQARENLAQHARTSVWGFIYCEELLQSVARDLETWTRLHRWVQGETTTGQTTWKSPLAKDFPWTGFFQLTRNHISRFRYTTEREFKNTRNEVWAMLPLAFGVPAWNKMKWEGPRE</sequence>